<feature type="transmembrane region" description="Helical" evidence="1">
    <location>
        <begin position="267"/>
        <end position="289"/>
    </location>
</feature>
<feature type="transmembrane region" description="Helical" evidence="1">
    <location>
        <begin position="85"/>
        <end position="101"/>
    </location>
</feature>
<name>A0A1M5U4W4_9FLAO</name>
<feature type="transmembrane region" description="Helical" evidence="1">
    <location>
        <begin position="328"/>
        <end position="352"/>
    </location>
</feature>
<organism evidence="2 3">
    <name type="scientific">Winogradskyella jejuensis</name>
    <dbReference type="NCBI Taxonomy" id="1089305"/>
    <lineage>
        <taxon>Bacteria</taxon>
        <taxon>Pseudomonadati</taxon>
        <taxon>Bacteroidota</taxon>
        <taxon>Flavobacteriia</taxon>
        <taxon>Flavobacteriales</taxon>
        <taxon>Flavobacteriaceae</taxon>
        <taxon>Winogradskyella</taxon>
    </lineage>
</organism>
<feature type="transmembrane region" description="Helical" evidence="1">
    <location>
        <begin position="295"/>
        <end position="316"/>
    </location>
</feature>
<dbReference type="RefSeq" id="WP_073086677.1">
    <property type="nucleotide sequence ID" value="NZ_FQWS01000002.1"/>
</dbReference>
<evidence type="ECO:0008006" key="4">
    <source>
        <dbReference type="Google" id="ProtNLM"/>
    </source>
</evidence>
<keyword evidence="1" id="KW-0812">Transmembrane</keyword>
<dbReference type="Proteomes" id="UP000184522">
    <property type="component" value="Unassembled WGS sequence"/>
</dbReference>
<gene>
    <name evidence="2" type="ORF">SAMN05444148_2365</name>
</gene>
<evidence type="ECO:0000313" key="2">
    <source>
        <dbReference type="EMBL" id="SHH57978.1"/>
    </source>
</evidence>
<accession>A0A1M5U4W4</accession>
<keyword evidence="3" id="KW-1185">Reference proteome</keyword>
<keyword evidence="1" id="KW-1133">Transmembrane helix</keyword>
<dbReference type="InterPro" id="IPR022134">
    <property type="entry name" value="DUF3667"/>
</dbReference>
<dbReference type="OrthoDB" id="1143019at2"/>
<dbReference type="Pfam" id="PF12412">
    <property type="entry name" value="DUF3667"/>
    <property type="match status" value="1"/>
</dbReference>
<evidence type="ECO:0000256" key="1">
    <source>
        <dbReference type="SAM" id="Phobius"/>
    </source>
</evidence>
<protein>
    <recommendedName>
        <fullName evidence="4">DUF3667 domain-containing protein</fullName>
    </recommendedName>
</protein>
<sequence>MEIKEINCQNCEQPFEEGFKFCPNCGQKTNEELTIGVLFYNTISNYLSFDAKFLRSFAPLMFRPGYLARAFVEGKRSQYLHPGNMYLFVSVIFFFLFSFLVNDWSKDANDLNKKIAEADVVENSEAQRKRDSINNQIVLNALKQNQNLIGMSDEELARTDSIMRSQKLGGLKTSWGFNKSKVDSLVAIGASEDVIFKEMGMSEDAGYFERQIYKGSLDIAKGSGFGNIIKRMFDAVPIAMFILLPLFALLLKLFYFRRGRYSYHLVFSFYFFSFLFMVFAMLLGVDLVFEEFPGWISWLIVLSTFFYFYMALLHFYKRHWFTTLLKSGVITFIFLLTMIPTAFGVLFVFGLANA</sequence>
<dbReference type="AlphaFoldDB" id="A0A1M5U4W4"/>
<dbReference type="EMBL" id="FQWS01000002">
    <property type="protein sequence ID" value="SHH57978.1"/>
    <property type="molecule type" value="Genomic_DNA"/>
</dbReference>
<proteinExistence type="predicted"/>
<feature type="transmembrane region" description="Helical" evidence="1">
    <location>
        <begin position="235"/>
        <end position="255"/>
    </location>
</feature>
<keyword evidence="1" id="KW-0472">Membrane</keyword>
<evidence type="ECO:0000313" key="3">
    <source>
        <dbReference type="Proteomes" id="UP000184522"/>
    </source>
</evidence>
<reference evidence="3" key="1">
    <citation type="submission" date="2016-11" db="EMBL/GenBank/DDBJ databases">
        <authorList>
            <person name="Varghese N."/>
            <person name="Submissions S."/>
        </authorList>
    </citation>
    <scope>NUCLEOTIDE SEQUENCE [LARGE SCALE GENOMIC DNA]</scope>
    <source>
        <strain evidence="3">DSM 25330</strain>
    </source>
</reference>
<dbReference type="STRING" id="1089305.SAMN05444148_2365"/>